<evidence type="ECO:0000313" key="3">
    <source>
        <dbReference type="Proteomes" id="UP000271590"/>
    </source>
</evidence>
<evidence type="ECO:0000256" key="1">
    <source>
        <dbReference type="SAM" id="Phobius"/>
    </source>
</evidence>
<dbReference type="EMBL" id="RQXU01000013">
    <property type="protein sequence ID" value="RRH86350.1"/>
    <property type="molecule type" value="Genomic_DNA"/>
</dbReference>
<protein>
    <submittedName>
        <fullName evidence="2">Uncharacterized protein</fullName>
    </submittedName>
</protein>
<reference evidence="2 3" key="1">
    <citation type="submission" date="2018-11" db="EMBL/GenBank/DDBJ databases">
        <title>The genome of Variovorax sp T529.</title>
        <authorList>
            <person name="Gao J."/>
        </authorList>
    </citation>
    <scope>NUCLEOTIDE SEQUENCE [LARGE SCALE GENOMIC DNA]</scope>
    <source>
        <strain evidence="2 3">T529</strain>
    </source>
</reference>
<dbReference type="AlphaFoldDB" id="A0A3P3EIX6"/>
<name>A0A3P3EIX6_9BURK</name>
<sequence>MNADSATRARWRLVEIWGDTADLGHLGWSITIGVAVSLAGYLVASRVLANAVSTPELARAYAMLAGLGGCVVSGLICAKLFTPKREVVEGTDADPRWREEVLAELAGEHGDLGSMDDLPPSVVREMKELEIHDLFASYKPRTHDARNAEGAAP</sequence>
<keyword evidence="1" id="KW-0812">Transmembrane</keyword>
<feature type="transmembrane region" description="Helical" evidence="1">
    <location>
        <begin position="61"/>
        <end position="81"/>
    </location>
</feature>
<proteinExistence type="predicted"/>
<comment type="caution">
    <text evidence="2">The sequence shown here is derived from an EMBL/GenBank/DDBJ whole genome shotgun (WGS) entry which is preliminary data.</text>
</comment>
<accession>A0A3P3EIX6</accession>
<keyword evidence="1" id="KW-1133">Transmembrane helix</keyword>
<gene>
    <name evidence="2" type="ORF">EH244_21080</name>
</gene>
<dbReference type="Proteomes" id="UP000271590">
    <property type="component" value="Unassembled WGS sequence"/>
</dbReference>
<organism evidence="2 3">
    <name type="scientific">Variovorax beijingensis</name>
    <dbReference type="NCBI Taxonomy" id="2496117"/>
    <lineage>
        <taxon>Bacteria</taxon>
        <taxon>Pseudomonadati</taxon>
        <taxon>Pseudomonadota</taxon>
        <taxon>Betaproteobacteria</taxon>
        <taxon>Burkholderiales</taxon>
        <taxon>Comamonadaceae</taxon>
        <taxon>Variovorax</taxon>
    </lineage>
</organism>
<dbReference type="RefSeq" id="WP_124960298.1">
    <property type="nucleotide sequence ID" value="NZ_CBFHCE010000021.1"/>
</dbReference>
<feature type="transmembrane region" description="Helical" evidence="1">
    <location>
        <begin position="26"/>
        <end position="49"/>
    </location>
</feature>
<keyword evidence="1" id="KW-0472">Membrane</keyword>
<evidence type="ECO:0000313" key="2">
    <source>
        <dbReference type="EMBL" id="RRH86350.1"/>
    </source>
</evidence>